<reference evidence="1" key="1">
    <citation type="submission" date="2018-05" db="EMBL/GenBank/DDBJ databases">
        <authorList>
            <person name="Lanie J.A."/>
            <person name="Ng W.-L."/>
            <person name="Kazmierczak K.M."/>
            <person name="Andrzejewski T.M."/>
            <person name="Davidsen T.M."/>
            <person name="Wayne K.J."/>
            <person name="Tettelin H."/>
            <person name="Glass J.I."/>
            <person name="Rusch D."/>
            <person name="Podicherti R."/>
            <person name="Tsui H.-C.T."/>
            <person name="Winkler M.E."/>
        </authorList>
    </citation>
    <scope>NUCLEOTIDE SEQUENCE</scope>
</reference>
<gene>
    <name evidence="1" type="ORF">METZ01_LOCUS25377</name>
</gene>
<accession>A0A381Q4J6</accession>
<dbReference type="EMBL" id="UINC01001150">
    <property type="protein sequence ID" value="SUZ72523.1"/>
    <property type="molecule type" value="Genomic_DNA"/>
</dbReference>
<protein>
    <submittedName>
        <fullName evidence="1">Uncharacterized protein</fullName>
    </submittedName>
</protein>
<evidence type="ECO:0000313" key="1">
    <source>
        <dbReference type="EMBL" id="SUZ72523.1"/>
    </source>
</evidence>
<proteinExistence type="predicted"/>
<organism evidence="1">
    <name type="scientific">marine metagenome</name>
    <dbReference type="NCBI Taxonomy" id="408172"/>
    <lineage>
        <taxon>unclassified sequences</taxon>
        <taxon>metagenomes</taxon>
        <taxon>ecological metagenomes</taxon>
    </lineage>
</organism>
<name>A0A381Q4J6_9ZZZZ</name>
<dbReference type="AlphaFoldDB" id="A0A381Q4J6"/>
<sequence>MKINPNPTAGTGVAEVRVTLQRFDSRRCGHGQQGTNGPADCA</sequence>